<organism evidence="2 3">
    <name type="scientific">Diacronema lutheri</name>
    <name type="common">Unicellular marine alga</name>
    <name type="synonym">Monochrysis lutheri</name>
    <dbReference type="NCBI Taxonomy" id="2081491"/>
    <lineage>
        <taxon>Eukaryota</taxon>
        <taxon>Haptista</taxon>
        <taxon>Haptophyta</taxon>
        <taxon>Pavlovophyceae</taxon>
        <taxon>Pavlovales</taxon>
        <taxon>Pavlovaceae</taxon>
        <taxon>Diacronema</taxon>
    </lineage>
</organism>
<feature type="transmembrane region" description="Helical" evidence="1">
    <location>
        <begin position="27"/>
        <end position="49"/>
    </location>
</feature>
<keyword evidence="1" id="KW-0472">Membrane</keyword>
<keyword evidence="1" id="KW-0812">Transmembrane</keyword>
<reference evidence="2" key="1">
    <citation type="submission" date="2021-05" db="EMBL/GenBank/DDBJ databases">
        <title>The genome of the haptophyte Pavlova lutheri (Diacronema luteri, Pavlovales) - a model for lipid biosynthesis in eukaryotic algae.</title>
        <authorList>
            <person name="Hulatt C.J."/>
            <person name="Posewitz M.C."/>
        </authorList>
    </citation>
    <scope>NUCLEOTIDE SEQUENCE</scope>
    <source>
        <strain evidence="2">NIVA-4/92</strain>
    </source>
</reference>
<feature type="transmembrane region" description="Helical" evidence="1">
    <location>
        <begin position="61"/>
        <end position="78"/>
    </location>
</feature>
<sequence>MASGEEELPAALGWMVGLLEPGTRPGVFTFFKAVVIALVGCVAFMLFGLDMPSDVQFHLKIFLALSVALMILTIWFFGELQIAMAAAPAAAEEKKEK</sequence>
<gene>
    <name evidence="2" type="ORF">KFE25_011363</name>
</gene>
<dbReference type="AlphaFoldDB" id="A0A8J5XBL6"/>
<proteinExistence type="predicted"/>
<comment type="caution">
    <text evidence="2">The sequence shown here is derived from an EMBL/GenBank/DDBJ whole genome shotgun (WGS) entry which is preliminary data.</text>
</comment>
<accession>A0A8J5XBL6</accession>
<protein>
    <submittedName>
        <fullName evidence="2">Uncharacterized protein</fullName>
    </submittedName>
</protein>
<evidence type="ECO:0000256" key="1">
    <source>
        <dbReference type="SAM" id="Phobius"/>
    </source>
</evidence>
<keyword evidence="1" id="KW-1133">Transmembrane helix</keyword>
<name>A0A8J5XBL6_DIALT</name>
<dbReference type="OMA" id="VWFINEF"/>
<evidence type="ECO:0000313" key="2">
    <source>
        <dbReference type="EMBL" id="KAG8460588.1"/>
    </source>
</evidence>
<evidence type="ECO:0000313" key="3">
    <source>
        <dbReference type="Proteomes" id="UP000751190"/>
    </source>
</evidence>
<dbReference type="Proteomes" id="UP000751190">
    <property type="component" value="Unassembled WGS sequence"/>
</dbReference>
<keyword evidence="3" id="KW-1185">Reference proteome</keyword>
<dbReference type="EMBL" id="JAGTXO010000031">
    <property type="protein sequence ID" value="KAG8460588.1"/>
    <property type="molecule type" value="Genomic_DNA"/>
</dbReference>